<proteinExistence type="predicted"/>
<sequence>MRAFQYLVEYAGYRSIACESDCLAGLKVNTFVEDGEGWLIEVTRTGFSPGFGKSAANRELVDWMREYNESHTEKLRFYGFDAPAADPRPVLAAVHAYLGLPWDVSEIKFANEAKLRVIADDLLALVAIDSARLIAETSYEQWWRASWRARVAAGLLRDQANAVVADNLKQIMAREERRGPTLVLTRRFGS</sequence>
<gene>
    <name evidence="1" type="ORF">SAMN05421504_102577</name>
</gene>
<dbReference type="STRING" id="589385.SAMN05421504_102577"/>
<dbReference type="RefSeq" id="WP_091288443.1">
    <property type="nucleotide sequence ID" value="NZ_FNON01000002.1"/>
</dbReference>
<dbReference type="OrthoDB" id="4329964at2"/>
<protein>
    <submittedName>
        <fullName evidence="1">Erythromycin esterase</fullName>
    </submittedName>
</protein>
<dbReference type="AlphaFoldDB" id="A0A1H2ZLK6"/>
<dbReference type="GO" id="GO:0046677">
    <property type="term" value="P:response to antibiotic"/>
    <property type="evidence" value="ECO:0007669"/>
    <property type="project" value="InterPro"/>
</dbReference>
<dbReference type="Pfam" id="PF05139">
    <property type="entry name" value="Erythro_esteras"/>
    <property type="match status" value="1"/>
</dbReference>
<reference evidence="1 2" key="1">
    <citation type="submission" date="2016-10" db="EMBL/GenBank/DDBJ databases">
        <authorList>
            <person name="de Groot N.N."/>
        </authorList>
    </citation>
    <scope>NUCLEOTIDE SEQUENCE [LARGE SCALE GENOMIC DNA]</scope>
    <source>
        <strain evidence="1 2">CPCC 202699</strain>
    </source>
</reference>
<dbReference type="InterPro" id="IPR007815">
    <property type="entry name" value="Emycin_Estase"/>
</dbReference>
<dbReference type="Proteomes" id="UP000199515">
    <property type="component" value="Unassembled WGS sequence"/>
</dbReference>
<dbReference type="PANTHER" id="PTHR31299:SF0">
    <property type="entry name" value="ESTERASE, PUTATIVE (AFU_ORTHOLOGUE AFUA_1G05850)-RELATED"/>
    <property type="match status" value="1"/>
</dbReference>
<organism evidence="1 2">
    <name type="scientific">Amycolatopsis xylanica</name>
    <dbReference type="NCBI Taxonomy" id="589385"/>
    <lineage>
        <taxon>Bacteria</taxon>
        <taxon>Bacillati</taxon>
        <taxon>Actinomycetota</taxon>
        <taxon>Actinomycetes</taxon>
        <taxon>Pseudonocardiales</taxon>
        <taxon>Pseudonocardiaceae</taxon>
        <taxon>Amycolatopsis</taxon>
    </lineage>
</organism>
<accession>A0A1H2ZLK6</accession>
<evidence type="ECO:0000313" key="2">
    <source>
        <dbReference type="Proteomes" id="UP000199515"/>
    </source>
</evidence>
<keyword evidence="2" id="KW-1185">Reference proteome</keyword>
<dbReference type="InterPro" id="IPR052036">
    <property type="entry name" value="Hydrolase/PRTase-associated"/>
</dbReference>
<name>A0A1H2ZLK6_9PSEU</name>
<dbReference type="SUPFAM" id="SSF159501">
    <property type="entry name" value="EreA/ChaN-like"/>
    <property type="match status" value="1"/>
</dbReference>
<dbReference type="Gene3D" id="3.30.1870.10">
    <property type="entry name" value="EreA-like, domain 2"/>
    <property type="match status" value="1"/>
</dbReference>
<dbReference type="PANTHER" id="PTHR31299">
    <property type="entry name" value="ESTERASE, PUTATIVE (AFU_ORTHOLOGUE AFUA_1G05850)-RELATED"/>
    <property type="match status" value="1"/>
</dbReference>
<evidence type="ECO:0000313" key="1">
    <source>
        <dbReference type="EMBL" id="SDX18261.1"/>
    </source>
</evidence>
<dbReference type="EMBL" id="FNON01000002">
    <property type="protein sequence ID" value="SDX18261.1"/>
    <property type="molecule type" value="Genomic_DNA"/>
</dbReference>